<dbReference type="EMBL" id="PDUD01000003">
    <property type="protein sequence ID" value="PHN08039.1"/>
    <property type="molecule type" value="Genomic_DNA"/>
</dbReference>
<dbReference type="Proteomes" id="UP000223913">
    <property type="component" value="Unassembled WGS sequence"/>
</dbReference>
<dbReference type="InterPro" id="IPR046342">
    <property type="entry name" value="CBS_dom_sf"/>
</dbReference>
<dbReference type="SMART" id="SM00116">
    <property type="entry name" value="CBS"/>
    <property type="match status" value="2"/>
</dbReference>
<protein>
    <submittedName>
        <fullName evidence="4">CBS domain-containing protein</fullName>
    </submittedName>
</protein>
<evidence type="ECO:0000313" key="4">
    <source>
        <dbReference type="EMBL" id="PHN08039.1"/>
    </source>
</evidence>
<proteinExistence type="predicted"/>
<reference evidence="4 5" key="1">
    <citation type="submission" date="2017-10" db="EMBL/GenBank/DDBJ databases">
        <title>The draft genome sequence of Lewinella nigricans NBRC 102662.</title>
        <authorList>
            <person name="Wang K."/>
        </authorList>
    </citation>
    <scope>NUCLEOTIDE SEQUENCE [LARGE SCALE GENOMIC DNA]</scope>
    <source>
        <strain evidence="4 5">NBRC 102662</strain>
    </source>
</reference>
<sequence length="219" mass="24780">MIAETLLSNTIIPLRTSDTGEEALGMMNDFYVRHLPVVNNEQLLGLMSEDDILNYDVEEPIGSYGLSAPTPCVRLDDHIYEVMRMLAEYHLTVIPVVDESANYAGLITLEDLMRFFAETASFKDPGSILVLEMTRMDYSLSEIARIVESESAVILNAFVHSYSDSAAIDVTLKINRQDILSIISTFERYDYNIKASFNESEYMDALKDRYDALISYLNV</sequence>
<keyword evidence="5" id="KW-1185">Reference proteome</keyword>
<comment type="caution">
    <text evidence="4">The sequence shown here is derived from an EMBL/GenBank/DDBJ whole genome shotgun (WGS) entry which is preliminary data.</text>
</comment>
<evidence type="ECO:0000256" key="1">
    <source>
        <dbReference type="ARBA" id="ARBA00023122"/>
    </source>
</evidence>
<dbReference type="SUPFAM" id="SSF54631">
    <property type="entry name" value="CBS-domain pair"/>
    <property type="match status" value="1"/>
</dbReference>
<name>A0A2D0NIL8_FLAN2</name>
<gene>
    <name evidence="4" type="ORF">CRP01_03215</name>
</gene>
<evidence type="ECO:0000256" key="2">
    <source>
        <dbReference type="PROSITE-ProRule" id="PRU00703"/>
    </source>
</evidence>
<feature type="domain" description="CBS" evidence="3">
    <location>
        <begin position="66"/>
        <end position="122"/>
    </location>
</feature>
<dbReference type="InterPro" id="IPR051257">
    <property type="entry name" value="Diverse_CBS-Domain"/>
</dbReference>
<dbReference type="PROSITE" id="PS51371">
    <property type="entry name" value="CBS"/>
    <property type="match status" value="2"/>
</dbReference>
<dbReference type="PANTHER" id="PTHR43080:SF2">
    <property type="entry name" value="CBS DOMAIN-CONTAINING PROTEIN"/>
    <property type="match status" value="1"/>
</dbReference>
<evidence type="ECO:0000259" key="3">
    <source>
        <dbReference type="PROSITE" id="PS51371"/>
    </source>
</evidence>
<dbReference type="InterPro" id="IPR000644">
    <property type="entry name" value="CBS_dom"/>
</dbReference>
<dbReference type="PANTHER" id="PTHR43080">
    <property type="entry name" value="CBS DOMAIN-CONTAINING PROTEIN CBSX3, MITOCHONDRIAL"/>
    <property type="match status" value="1"/>
</dbReference>
<dbReference type="Pfam" id="PF00571">
    <property type="entry name" value="CBS"/>
    <property type="match status" value="2"/>
</dbReference>
<dbReference type="RefSeq" id="WP_099148558.1">
    <property type="nucleotide sequence ID" value="NZ_PDUD01000003.1"/>
</dbReference>
<accession>A0A2D0NIL8</accession>
<evidence type="ECO:0000313" key="5">
    <source>
        <dbReference type="Proteomes" id="UP000223913"/>
    </source>
</evidence>
<dbReference type="OrthoDB" id="1523762at2"/>
<dbReference type="AlphaFoldDB" id="A0A2D0NIL8"/>
<organism evidence="4 5">
    <name type="scientific">Flavilitoribacter nigricans (strain ATCC 23147 / DSM 23189 / NBRC 102662 / NCIMB 1420 / SS-2)</name>
    <name type="common">Lewinella nigricans</name>
    <dbReference type="NCBI Taxonomy" id="1122177"/>
    <lineage>
        <taxon>Bacteria</taxon>
        <taxon>Pseudomonadati</taxon>
        <taxon>Bacteroidota</taxon>
        <taxon>Saprospiria</taxon>
        <taxon>Saprospirales</taxon>
        <taxon>Lewinellaceae</taxon>
        <taxon>Flavilitoribacter</taxon>
    </lineage>
</organism>
<dbReference type="Gene3D" id="3.10.580.10">
    <property type="entry name" value="CBS-domain"/>
    <property type="match status" value="2"/>
</dbReference>
<keyword evidence="1 2" id="KW-0129">CBS domain</keyword>
<feature type="domain" description="CBS" evidence="3">
    <location>
        <begin position="7"/>
        <end position="63"/>
    </location>
</feature>